<organism evidence="1 2">
    <name type="scientific">Pedobacter steynii</name>
    <dbReference type="NCBI Taxonomy" id="430522"/>
    <lineage>
        <taxon>Bacteria</taxon>
        <taxon>Pseudomonadati</taxon>
        <taxon>Bacteroidota</taxon>
        <taxon>Sphingobacteriia</taxon>
        <taxon>Sphingobacteriales</taxon>
        <taxon>Sphingobacteriaceae</taxon>
        <taxon>Pedobacter</taxon>
    </lineage>
</organism>
<proteinExistence type="predicted"/>
<dbReference type="RefSeq" id="WP_083361693.1">
    <property type="nucleotide sequence ID" value="NZ_FNGY01000002.1"/>
</dbReference>
<reference evidence="2" key="1">
    <citation type="submission" date="2016-10" db="EMBL/GenBank/DDBJ databases">
        <authorList>
            <person name="Varghese N."/>
            <person name="Submissions S."/>
        </authorList>
    </citation>
    <scope>NUCLEOTIDE SEQUENCE [LARGE SCALE GENOMIC DNA]</scope>
    <source>
        <strain evidence="2">DSM 19110</strain>
    </source>
</reference>
<dbReference type="OrthoDB" id="1361963at2"/>
<name>A0A1G9N2G5_9SPHI</name>
<protein>
    <submittedName>
        <fullName evidence="1">Uncharacterized protein</fullName>
    </submittedName>
</protein>
<sequence>MISKDSSLPKKIRIAGLCLVFLLSLLLLNTNTFANLWSVATGRGYLIPEESSIVGFRVTQMNEGSGEYWLYAEDEHHYYTVMEKSGTKPYLLLSKEKASSCPHFDKLDVKTWCK</sequence>
<accession>A0A1G9N2G5</accession>
<evidence type="ECO:0000313" key="1">
    <source>
        <dbReference type="EMBL" id="SDL80574.1"/>
    </source>
</evidence>
<dbReference type="Proteomes" id="UP000183200">
    <property type="component" value="Unassembled WGS sequence"/>
</dbReference>
<dbReference type="EMBL" id="FNGY01000002">
    <property type="protein sequence ID" value="SDL80574.1"/>
    <property type="molecule type" value="Genomic_DNA"/>
</dbReference>
<keyword evidence="2" id="KW-1185">Reference proteome</keyword>
<evidence type="ECO:0000313" key="2">
    <source>
        <dbReference type="Proteomes" id="UP000183200"/>
    </source>
</evidence>
<dbReference type="AlphaFoldDB" id="A0A1G9N2G5"/>
<gene>
    <name evidence="1" type="ORF">SAMN05421820_102193</name>
</gene>